<dbReference type="Proteomes" id="UP000199315">
    <property type="component" value="Unassembled WGS sequence"/>
</dbReference>
<evidence type="ECO:0000256" key="1">
    <source>
        <dbReference type="SAM" id="Phobius"/>
    </source>
</evidence>
<proteinExistence type="predicted"/>
<name>A0A1D3TQ75_9FIRM</name>
<keyword evidence="1" id="KW-0812">Transmembrane</keyword>
<reference evidence="2 3" key="1">
    <citation type="submission" date="2016-09" db="EMBL/GenBank/DDBJ databases">
        <authorList>
            <person name="Capua I."/>
            <person name="De Benedictis P."/>
            <person name="Joannis T."/>
            <person name="Lombin L.H."/>
            <person name="Cattoli G."/>
        </authorList>
    </citation>
    <scope>NUCLEOTIDE SEQUENCE [LARGE SCALE GENOMIC DNA]</scope>
    <source>
        <strain evidence="2 3">GluBS11</strain>
    </source>
</reference>
<evidence type="ECO:0000313" key="2">
    <source>
        <dbReference type="EMBL" id="SCP95654.1"/>
    </source>
</evidence>
<accession>A0A1D3TQ75</accession>
<dbReference type="EMBL" id="FMKA01000002">
    <property type="protein sequence ID" value="SCP95654.1"/>
    <property type="molecule type" value="Genomic_DNA"/>
</dbReference>
<protein>
    <submittedName>
        <fullName evidence="2">Uncharacterized protein</fullName>
    </submittedName>
</protein>
<keyword evidence="1" id="KW-1133">Transmembrane helix</keyword>
<gene>
    <name evidence="2" type="ORF">SAMN05421730_100291</name>
</gene>
<dbReference type="AlphaFoldDB" id="A0A1D3TQ75"/>
<keyword evidence="3" id="KW-1185">Reference proteome</keyword>
<sequence>MEIKKNEITGIVAEVIAVICYVGAGFMATVAIMG</sequence>
<evidence type="ECO:0000313" key="3">
    <source>
        <dbReference type="Proteomes" id="UP000199315"/>
    </source>
</evidence>
<organism evidence="2 3">
    <name type="scientific">Anaerobium acetethylicum</name>
    <dbReference type="NCBI Taxonomy" id="1619234"/>
    <lineage>
        <taxon>Bacteria</taxon>
        <taxon>Bacillati</taxon>
        <taxon>Bacillota</taxon>
        <taxon>Clostridia</taxon>
        <taxon>Lachnospirales</taxon>
        <taxon>Lachnospiraceae</taxon>
        <taxon>Anaerobium</taxon>
    </lineage>
</organism>
<feature type="transmembrane region" description="Helical" evidence="1">
    <location>
        <begin position="12"/>
        <end position="33"/>
    </location>
</feature>
<keyword evidence="1" id="KW-0472">Membrane</keyword>